<dbReference type="Gene3D" id="3.20.20.80">
    <property type="entry name" value="Glycosidases"/>
    <property type="match status" value="1"/>
</dbReference>
<comment type="similarity">
    <text evidence="1">Belongs to the glycosyl hydrolase 29 family.</text>
</comment>
<protein>
    <recommendedName>
        <fullName evidence="2">alpha-L-fucosidase</fullName>
        <ecNumber evidence="2">3.2.1.51</ecNumber>
    </recommendedName>
</protein>
<dbReference type="GO" id="GO:0006004">
    <property type="term" value="P:fucose metabolic process"/>
    <property type="evidence" value="ECO:0007669"/>
    <property type="project" value="TreeGrafter"/>
</dbReference>
<sequence length="430" mass="46896">MNSSPLAPSAPPTDGQLAWQKAGFGVFAHFGINTFSGREWSDGTLDPGGFAPTELDADEWAETARDAGAAHLIVTAKHHDGFCLWQTDTTDYGVGAAPWRSGRGDVVAELAAACERAGIGLGVYLSPWDRNAPCYADPAAYDRLYRRQLTELCTRYGPLAEVWFDGAGSAGRTYDWPGVAAVLERHQPQAMVFNLGRPTIRWVGNEDGLAADPCWYTVERTEVSLYDSGEAALPRPMYLPPECDVSIRRHWFWHPGDEASLKSREHLLAVWYRSVGLGAGLLLNVPPDRRGRIDPADRSRLLEFTGEVGRRFADPLAAVVERTPGKVRLRFAEPVAVDHLELAEELRGGQRVTGHRITADGREVAAGGTVGVRRVHAFPEVRARVIEAELTGAAPEVSLRAFRTGHGSLPALEEQPPVDEGRADTPPLAR</sequence>
<reference evidence="8 9" key="1">
    <citation type="submission" date="2020-08" db="EMBL/GenBank/DDBJ databases">
        <title>Sequencing the genomes of 1000 actinobacteria strains.</title>
        <authorList>
            <person name="Klenk H.-P."/>
        </authorList>
    </citation>
    <scope>NUCLEOTIDE SEQUENCE [LARGE SCALE GENOMIC DNA]</scope>
    <source>
        <strain evidence="8 9">DSM 41827</strain>
    </source>
</reference>
<evidence type="ECO:0000256" key="4">
    <source>
        <dbReference type="ARBA" id="ARBA00022801"/>
    </source>
</evidence>
<evidence type="ECO:0000313" key="8">
    <source>
        <dbReference type="EMBL" id="MBA9055966.1"/>
    </source>
</evidence>
<evidence type="ECO:0000256" key="1">
    <source>
        <dbReference type="ARBA" id="ARBA00007951"/>
    </source>
</evidence>
<dbReference type="Pfam" id="PF01120">
    <property type="entry name" value="Alpha_L_fucos"/>
    <property type="match status" value="1"/>
</dbReference>
<keyword evidence="4 8" id="KW-0378">Hydrolase</keyword>
<evidence type="ECO:0000256" key="5">
    <source>
        <dbReference type="ARBA" id="ARBA00023295"/>
    </source>
</evidence>
<accession>A0A7W3RNB8</accession>
<dbReference type="Gene3D" id="2.60.120.260">
    <property type="entry name" value="Galactose-binding domain-like"/>
    <property type="match status" value="1"/>
</dbReference>
<dbReference type="EMBL" id="JACJIJ010000002">
    <property type="protein sequence ID" value="MBA9055966.1"/>
    <property type="molecule type" value="Genomic_DNA"/>
</dbReference>
<dbReference type="GO" id="GO:0004560">
    <property type="term" value="F:alpha-L-fucosidase activity"/>
    <property type="evidence" value="ECO:0007669"/>
    <property type="project" value="UniProtKB-EC"/>
</dbReference>
<dbReference type="PANTHER" id="PTHR10030">
    <property type="entry name" value="ALPHA-L-FUCOSIDASE"/>
    <property type="match status" value="1"/>
</dbReference>
<evidence type="ECO:0000313" key="9">
    <source>
        <dbReference type="Proteomes" id="UP000577386"/>
    </source>
</evidence>
<evidence type="ECO:0000256" key="6">
    <source>
        <dbReference type="SAM" id="MobiDB-lite"/>
    </source>
</evidence>
<dbReference type="Proteomes" id="UP000577386">
    <property type="component" value="Unassembled WGS sequence"/>
</dbReference>
<dbReference type="SMART" id="SM00812">
    <property type="entry name" value="Alpha_L_fucos"/>
    <property type="match status" value="1"/>
</dbReference>
<feature type="region of interest" description="Disordered" evidence="6">
    <location>
        <begin position="407"/>
        <end position="430"/>
    </location>
</feature>
<keyword evidence="5 8" id="KW-0326">Glycosidase</keyword>
<dbReference type="InterPro" id="IPR057739">
    <property type="entry name" value="Glyco_hydro_29_N"/>
</dbReference>
<organism evidence="8 9">
    <name type="scientific">Streptomyces murinus</name>
    <dbReference type="NCBI Taxonomy" id="33900"/>
    <lineage>
        <taxon>Bacteria</taxon>
        <taxon>Bacillati</taxon>
        <taxon>Actinomycetota</taxon>
        <taxon>Actinomycetes</taxon>
        <taxon>Kitasatosporales</taxon>
        <taxon>Streptomycetaceae</taxon>
        <taxon>Streptomyces</taxon>
    </lineage>
</organism>
<keyword evidence="3" id="KW-0732">Signal</keyword>
<comment type="caution">
    <text evidence="8">The sequence shown here is derived from an EMBL/GenBank/DDBJ whole genome shotgun (WGS) entry which is preliminary data.</text>
</comment>
<dbReference type="GO" id="GO:0005764">
    <property type="term" value="C:lysosome"/>
    <property type="evidence" value="ECO:0007669"/>
    <property type="project" value="TreeGrafter"/>
</dbReference>
<dbReference type="EC" id="3.2.1.51" evidence="2"/>
<dbReference type="AlphaFoldDB" id="A0A7W3RNB8"/>
<dbReference type="RefSeq" id="WP_182776685.1">
    <property type="nucleotide sequence ID" value="NZ_BAAAHW010000005.1"/>
</dbReference>
<feature type="domain" description="Glycoside hydrolase family 29 N-terminal" evidence="7">
    <location>
        <begin position="50"/>
        <end position="304"/>
    </location>
</feature>
<gene>
    <name evidence="8" type="ORF">HDA42_005144</name>
</gene>
<keyword evidence="9" id="KW-1185">Reference proteome</keyword>
<dbReference type="SUPFAM" id="SSF51445">
    <property type="entry name" value="(Trans)glycosidases"/>
    <property type="match status" value="1"/>
</dbReference>
<dbReference type="InterPro" id="IPR017853">
    <property type="entry name" value="GH"/>
</dbReference>
<name>A0A7W3RNB8_STRMR</name>
<proteinExistence type="inferred from homology"/>
<evidence type="ECO:0000256" key="3">
    <source>
        <dbReference type="ARBA" id="ARBA00022729"/>
    </source>
</evidence>
<dbReference type="PANTHER" id="PTHR10030:SF37">
    <property type="entry name" value="ALPHA-L-FUCOSIDASE-RELATED"/>
    <property type="match status" value="1"/>
</dbReference>
<evidence type="ECO:0000259" key="7">
    <source>
        <dbReference type="Pfam" id="PF01120"/>
    </source>
</evidence>
<dbReference type="InterPro" id="IPR000933">
    <property type="entry name" value="Glyco_hydro_29"/>
</dbReference>
<dbReference type="GeneID" id="93976432"/>
<evidence type="ECO:0000256" key="2">
    <source>
        <dbReference type="ARBA" id="ARBA00012662"/>
    </source>
</evidence>
<dbReference type="GO" id="GO:0016139">
    <property type="term" value="P:glycoside catabolic process"/>
    <property type="evidence" value="ECO:0007669"/>
    <property type="project" value="TreeGrafter"/>
</dbReference>